<keyword evidence="2 4" id="KW-0863">Zinc-finger</keyword>
<evidence type="ECO:0000259" key="7">
    <source>
        <dbReference type="PROSITE" id="PS50016"/>
    </source>
</evidence>
<comment type="caution">
    <text evidence="8">The sequence shown here is derived from an EMBL/GenBank/DDBJ whole genome shotgun (WGS) entry which is preliminary data.</text>
</comment>
<organism evidence="8 9">
    <name type="scientific">Funneliformis caledonium</name>
    <dbReference type="NCBI Taxonomy" id="1117310"/>
    <lineage>
        <taxon>Eukaryota</taxon>
        <taxon>Fungi</taxon>
        <taxon>Fungi incertae sedis</taxon>
        <taxon>Mucoromycota</taxon>
        <taxon>Glomeromycotina</taxon>
        <taxon>Glomeromycetes</taxon>
        <taxon>Glomerales</taxon>
        <taxon>Glomeraceae</taxon>
        <taxon>Funneliformis</taxon>
    </lineage>
</organism>
<dbReference type="GO" id="GO:0008270">
    <property type="term" value="F:zinc ion binding"/>
    <property type="evidence" value="ECO:0007669"/>
    <property type="project" value="UniProtKB-KW"/>
</dbReference>
<feature type="domain" description="PHD-type" evidence="7">
    <location>
        <begin position="87"/>
        <end position="141"/>
    </location>
</feature>
<protein>
    <submittedName>
        <fullName evidence="8">5623_t:CDS:1</fullName>
    </submittedName>
</protein>
<dbReference type="InterPro" id="IPR001965">
    <property type="entry name" value="Znf_PHD"/>
</dbReference>
<dbReference type="PANTHER" id="PTHR28125:SF3">
    <property type="entry name" value="TRANSCRIPTION REGULATOR RUA1 C-TERMINAL DOMAIN-CONTAINING PROTEIN"/>
    <property type="match status" value="1"/>
</dbReference>
<dbReference type="AlphaFoldDB" id="A0A9N9CD15"/>
<feature type="region of interest" description="Disordered" evidence="6">
    <location>
        <begin position="475"/>
        <end position="559"/>
    </location>
</feature>
<keyword evidence="1" id="KW-0479">Metal-binding</keyword>
<sequence>MYPTDSPERSGQNHFTNDTGDEKTHNSSALSYNDNATNPTVYSNTFMTSFNGNERFYSRVVGQVYSREMVTIYGNPPANFWNPSPVVGKCYFCNSAINPQDIDTITCNSANCNIYSHIGCLMKSGLHDFNKSWHCPKCMPPRPPIRQMESLKDDNIEANQPPPVNPLHLLLEASDQIQSSSRTQITHINDINEPSFTPLVNSSTQLIENNGISTRPKLMTPEEFIFQPIHGDYSDVNNTNNDENEKADIEEILPSKFEIQYALYEEERNNTIRNLERTRTRQNQVTNALKESVARISREHDKQLERYESLEKDNEKLNNALYKLKLALIPLAQERHVLQILRKQNEDLHEQDIGQDNVLQLFLKIGTTSKPSNAIASTSNIHNLPTIGSSLYERCQKCSKIGGHLVSCVNCHIIQHIACCSKGEKPSMETIDIRWQCINCRNANPKRKNYTDNADIKVVPSSLLGGYKRIKVCNPTKENGTKSRNNSPLDSISTQNLDNGCDEGVLSPQLTPHKAETNEGNTITMEVKIKDQQESTDLTLPNTPKSEDNESDDSSFTGNGSEMEIEIEIENNQDKLKLGHLDRAPPSDNGPEATRQPARFDGDMYTPRWVRGVGKSKEGLCPHCEPVRWLKTKISAYWYHLNYQHGISSITGRPFTQPTSERVNKKTGMKEALCHKCNKWILNQSPRDKDVLVPEIYCMRKSAITLVLKGIVNDVQLNEERY</sequence>
<dbReference type="InterPro" id="IPR019787">
    <property type="entry name" value="Znf_PHD-finger"/>
</dbReference>
<evidence type="ECO:0000256" key="3">
    <source>
        <dbReference type="ARBA" id="ARBA00022833"/>
    </source>
</evidence>
<name>A0A9N9CD15_9GLOM</name>
<proteinExistence type="predicted"/>
<evidence type="ECO:0000256" key="6">
    <source>
        <dbReference type="SAM" id="MobiDB-lite"/>
    </source>
</evidence>
<accession>A0A9N9CD15</accession>
<dbReference type="SMART" id="SM00249">
    <property type="entry name" value="PHD"/>
    <property type="match status" value="2"/>
</dbReference>
<evidence type="ECO:0000256" key="2">
    <source>
        <dbReference type="ARBA" id="ARBA00022771"/>
    </source>
</evidence>
<feature type="region of interest" description="Disordered" evidence="6">
    <location>
        <begin position="579"/>
        <end position="603"/>
    </location>
</feature>
<dbReference type="SUPFAM" id="SSF57903">
    <property type="entry name" value="FYVE/PHD zinc finger"/>
    <property type="match status" value="2"/>
</dbReference>
<gene>
    <name evidence="8" type="ORF">FCALED_LOCUS8493</name>
</gene>
<keyword evidence="5" id="KW-0175">Coiled coil</keyword>
<feature type="coiled-coil region" evidence="5">
    <location>
        <begin position="261"/>
        <end position="351"/>
    </location>
</feature>
<reference evidence="8" key="1">
    <citation type="submission" date="2021-06" db="EMBL/GenBank/DDBJ databases">
        <authorList>
            <person name="Kallberg Y."/>
            <person name="Tangrot J."/>
            <person name="Rosling A."/>
        </authorList>
    </citation>
    <scope>NUCLEOTIDE SEQUENCE</scope>
    <source>
        <strain evidence="8">UK204</strain>
    </source>
</reference>
<feature type="compositionally biased region" description="Polar residues" evidence="6">
    <location>
        <begin position="535"/>
        <end position="544"/>
    </location>
</feature>
<dbReference type="PANTHER" id="PTHR28125">
    <property type="entry name" value="MEIOTIC EXPRESSION UP-REGULATED PROTEIN 26"/>
    <property type="match status" value="1"/>
</dbReference>
<feature type="compositionally biased region" description="Polar residues" evidence="6">
    <location>
        <begin position="476"/>
        <end position="498"/>
    </location>
</feature>
<feature type="region of interest" description="Disordered" evidence="6">
    <location>
        <begin position="1"/>
        <end position="36"/>
    </location>
</feature>
<feature type="compositionally biased region" description="Polar residues" evidence="6">
    <location>
        <begin position="9"/>
        <end position="18"/>
    </location>
</feature>
<feature type="compositionally biased region" description="Polar residues" evidence="6">
    <location>
        <begin position="26"/>
        <end position="36"/>
    </location>
</feature>
<evidence type="ECO:0000256" key="5">
    <source>
        <dbReference type="SAM" id="Coils"/>
    </source>
</evidence>
<keyword evidence="9" id="KW-1185">Reference proteome</keyword>
<keyword evidence="3" id="KW-0862">Zinc</keyword>
<dbReference type="Proteomes" id="UP000789570">
    <property type="component" value="Unassembled WGS sequence"/>
</dbReference>
<evidence type="ECO:0000256" key="1">
    <source>
        <dbReference type="ARBA" id="ARBA00022723"/>
    </source>
</evidence>
<dbReference type="InterPro" id="IPR028012">
    <property type="entry name" value="Rua1_C"/>
</dbReference>
<dbReference type="InterPro" id="IPR011011">
    <property type="entry name" value="Znf_FYVE_PHD"/>
</dbReference>
<dbReference type="Pfam" id="PF14616">
    <property type="entry name" value="Rua1_C"/>
    <property type="match status" value="1"/>
</dbReference>
<dbReference type="PROSITE" id="PS50016">
    <property type="entry name" value="ZF_PHD_2"/>
    <property type="match status" value="1"/>
</dbReference>
<evidence type="ECO:0000313" key="8">
    <source>
        <dbReference type="EMBL" id="CAG8598976.1"/>
    </source>
</evidence>
<dbReference type="CDD" id="cd15489">
    <property type="entry name" value="PHD_SF"/>
    <property type="match status" value="2"/>
</dbReference>
<evidence type="ECO:0000313" key="9">
    <source>
        <dbReference type="Proteomes" id="UP000789570"/>
    </source>
</evidence>
<dbReference type="OrthoDB" id="5595379at2759"/>
<evidence type="ECO:0000256" key="4">
    <source>
        <dbReference type="PROSITE-ProRule" id="PRU00146"/>
    </source>
</evidence>
<dbReference type="EMBL" id="CAJVPQ010002486">
    <property type="protein sequence ID" value="CAG8598976.1"/>
    <property type="molecule type" value="Genomic_DNA"/>
</dbReference>